<dbReference type="Proteomes" id="UP001172911">
    <property type="component" value="Unassembled WGS sequence"/>
</dbReference>
<reference evidence="3" key="1">
    <citation type="journal article" date="2023" name="J. Hazard. Mater.">
        <title>Anaerobic biodegradation of pyrene and benzo[a]pyrene by a new sulfate-reducing Desulforamulus aquiferis strain DSA.</title>
        <authorList>
            <person name="Zhang Z."/>
            <person name="Sun J."/>
            <person name="Gong X."/>
            <person name="Wang C."/>
            <person name="Wang H."/>
        </authorList>
    </citation>
    <scope>NUCLEOTIDE SEQUENCE</scope>
    <source>
        <strain evidence="3">DSA</strain>
    </source>
</reference>
<feature type="domain" description="GmrSD restriction endonucleases N-terminal" evidence="2">
    <location>
        <begin position="57"/>
        <end position="208"/>
    </location>
</feature>
<proteinExistence type="predicted"/>
<dbReference type="InterPro" id="IPR004919">
    <property type="entry name" value="GmrSD_N"/>
</dbReference>
<evidence type="ECO:0000259" key="2">
    <source>
        <dbReference type="Pfam" id="PF03235"/>
    </source>
</evidence>
<evidence type="ECO:0000256" key="1">
    <source>
        <dbReference type="SAM" id="MobiDB-lite"/>
    </source>
</evidence>
<reference evidence="3" key="2">
    <citation type="submission" date="2023-03" db="EMBL/GenBank/DDBJ databases">
        <authorList>
            <person name="Zhang Z."/>
        </authorList>
    </citation>
    <scope>NUCLEOTIDE SEQUENCE</scope>
    <source>
        <strain evidence="3">DSA</strain>
    </source>
</reference>
<evidence type="ECO:0000313" key="4">
    <source>
        <dbReference type="Proteomes" id="UP001172911"/>
    </source>
</evidence>
<name>A0AAW7ZF43_9FIRM</name>
<organism evidence="3 4">
    <name type="scientific">Desulforamulus aquiferis</name>
    <dbReference type="NCBI Taxonomy" id="1397668"/>
    <lineage>
        <taxon>Bacteria</taxon>
        <taxon>Bacillati</taxon>
        <taxon>Bacillota</taxon>
        <taxon>Clostridia</taxon>
        <taxon>Eubacteriales</taxon>
        <taxon>Peptococcaceae</taxon>
        <taxon>Desulforamulus</taxon>
    </lineage>
</organism>
<accession>A0AAW7ZF43</accession>
<feature type="region of interest" description="Disordered" evidence="1">
    <location>
        <begin position="1"/>
        <end position="39"/>
    </location>
</feature>
<feature type="compositionally biased region" description="Acidic residues" evidence="1">
    <location>
        <begin position="1"/>
        <end position="23"/>
    </location>
</feature>
<dbReference type="Pfam" id="PF03235">
    <property type="entry name" value="GmrSD_N"/>
    <property type="match status" value="1"/>
</dbReference>
<evidence type="ECO:0000313" key="3">
    <source>
        <dbReference type="EMBL" id="MDO7787867.1"/>
    </source>
</evidence>
<dbReference type="RefSeq" id="WP_304543280.1">
    <property type="nucleotide sequence ID" value="NZ_JARPTC010000017.1"/>
</dbReference>
<protein>
    <submittedName>
        <fullName evidence="3">DUF262 domain-containing protein</fullName>
    </submittedName>
</protein>
<dbReference type="AlphaFoldDB" id="A0AAW7ZF43"/>
<gene>
    <name evidence="3" type="ORF">P6N53_11610</name>
</gene>
<dbReference type="PANTHER" id="PTHR39639:SF1">
    <property type="entry name" value="DUF262 DOMAIN-CONTAINING PROTEIN"/>
    <property type="match status" value="1"/>
</dbReference>
<dbReference type="EMBL" id="JARPTC010000017">
    <property type="protein sequence ID" value="MDO7787867.1"/>
    <property type="molecule type" value="Genomic_DNA"/>
</dbReference>
<sequence>MKYIDWEEITNDDLEEEFEDSDDNPQTNGAQEEEEKPFDADRIRVDYKPISIKQMVEMIDSEQLNLNPGFQRRKVWTDKKRKSLLIESLMLRIPLPVFYVYEDQFSVWHVVDGLQRMNTIYEFIYDEFSLTGLEYLKHSNGKKFGRPGLNKYNYDIIDHKYKNRITTTTLYVNVIDSLTPVQVKYDIFRRINTGGMPLNAQEIRNSTIQENTRKYLSSLVTSDEFKVATNNMSDLRMQAQELVLRFIAFFEAYNPETGEVKYKKGMDTFLDQACDNIDNARVQKLKYYRRKFLNAMKTAYLLFGDDAFRRVSIRDNKRKPINKSLFTCMSVILADYDYDKLSNHDWRDIAKKRLATEIDKNNVFNESLSKGTGDPSRIKVQFSVMKKIIEGLMTND</sequence>
<comment type="caution">
    <text evidence="3">The sequence shown here is derived from an EMBL/GenBank/DDBJ whole genome shotgun (WGS) entry which is preliminary data.</text>
</comment>
<keyword evidence="4" id="KW-1185">Reference proteome</keyword>
<dbReference type="PANTHER" id="PTHR39639">
    <property type="entry name" value="CHROMOSOME 16, WHOLE GENOME SHOTGUN SEQUENCE"/>
    <property type="match status" value="1"/>
</dbReference>